<dbReference type="SUPFAM" id="SSF50814">
    <property type="entry name" value="Lipocalins"/>
    <property type="match status" value="1"/>
</dbReference>
<proteinExistence type="predicted"/>
<accession>A0A7S1A4C9</accession>
<gene>
    <name evidence="1" type="ORF">NSCI0253_LOCUS16015</name>
</gene>
<reference evidence="1" key="1">
    <citation type="submission" date="2021-01" db="EMBL/GenBank/DDBJ databases">
        <authorList>
            <person name="Corre E."/>
            <person name="Pelletier E."/>
            <person name="Niang G."/>
            <person name="Scheremetjew M."/>
            <person name="Finn R."/>
            <person name="Kale V."/>
            <person name="Holt S."/>
            <person name="Cochrane G."/>
            <person name="Meng A."/>
            <person name="Brown T."/>
            <person name="Cohen L."/>
        </authorList>
    </citation>
    <scope>NUCLEOTIDE SEQUENCE</scope>
</reference>
<dbReference type="CDD" id="cd00742">
    <property type="entry name" value="FABP"/>
    <property type="match status" value="1"/>
</dbReference>
<evidence type="ECO:0000313" key="1">
    <source>
        <dbReference type="EMBL" id="CAD8841667.1"/>
    </source>
</evidence>
<evidence type="ECO:0008006" key="2">
    <source>
        <dbReference type="Google" id="ProtNLM"/>
    </source>
</evidence>
<dbReference type="InterPro" id="IPR012674">
    <property type="entry name" value="Calycin"/>
</dbReference>
<sequence length="251" mass="27089">MFGFITCCTKPKIGACDQVLSAAPLAHQTGQEKHEDLEEQLFDDPEDSDHEVPKQIVRASSFASSAGVSDFVITSYSLGTNSAQLLSSPSSDSCFSGDSAVGSVVEEGLCPSAFAGHWKLERVEGDVDAFMASCGTSWAMRRMAKSLNYGVGSTEQQVSVVDNKLTIVNKIGLKKSTSHFTLDGEESETDGLDGSQCVASVDLEKHGFLIRTRRSSGTSLGVVRRYFEGETLVVEATSGKDLTFRRFYARK</sequence>
<dbReference type="AlphaFoldDB" id="A0A7S1A4C9"/>
<protein>
    <recommendedName>
        <fullName evidence="2">Lipocalin/cytosolic fatty-acid binding domain-containing protein</fullName>
    </recommendedName>
</protein>
<dbReference type="EMBL" id="HBFQ01022784">
    <property type="protein sequence ID" value="CAD8841667.1"/>
    <property type="molecule type" value="Transcribed_RNA"/>
</dbReference>
<name>A0A7S1A4C9_NOCSC</name>
<organism evidence="1">
    <name type="scientific">Noctiluca scintillans</name>
    <name type="common">Sea sparkle</name>
    <name type="synonym">Red tide dinoflagellate</name>
    <dbReference type="NCBI Taxonomy" id="2966"/>
    <lineage>
        <taxon>Eukaryota</taxon>
        <taxon>Sar</taxon>
        <taxon>Alveolata</taxon>
        <taxon>Dinophyceae</taxon>
        <taxon>Noctilucales</taxon>
        <taxon>Noctilucaceae</taxon>
        <taxon>Noctiluca</taxon>
    </lineage>
</organism>
<dbReference type="Gene3D" id="2.40.128.20">
    <property type="match status" value="1"/>
</dbReference>